<feature type="non-terminal residue" evidence="4">
    <location>
        <position position="404"/>
    </location>
</feature>
<dbReference type="GO" id="GO:0019885">
    <property type="term" value="P:antigen processing and presentation of endogenous peptide antigen via MHC class I"/>
    <property type="evidence" value="ECO:0007669"/>
    <property type="project" value="InterPro"/>
</dbReference>
<dbReference type="Pfam" id="PF07686">
    <property type="entry name" value="V-set"/>
    <property type="match status" value="1"/>
</dbReference>
<reference evidence="4" key="1">
    <citation type="submission" date="2020-02" db="EMBL/GenBank/DDBJ databases">
        <title>Bird 10,000 Genomes (B10K) Project - Family phase.</title>
        <authorList>
            <person name="Zhang G."/>
        </authorList>
    </citation>
    <scope>NUCLEOTIDE SEQUENCE</scope>
    <source>
        <strain evidence="4">B10K-DU-030-59</strain>
    </source>
</reference>
<dbReference type="EMBL" id="WBNH01008906">
    <property type="protein sequence ID" value="NXX83055.1"/>
    <property type="molecule type" value="Genomic_DNA"/>
</dbReference>
<accession>A0A852L3I7</accession>
<dbReference type="PANTHER" id="PTHR23411">
    <property type="entry name" value="TAPASIN"/>
    <property type="match status" value="1"/>
</dbReference>
<dbReference type="InterPro" id="IPR050380">
    <property type="entry name" value="Immune_Resp_Modulators"/>
</dbReference>
<dbReference type="InterPro" id="IPR007110">
    <property type="entry name" value="Ig-like_dom"/>
</dbReference>
<dbReference type="InterPro" id="IPR013106">
    <property type="entry name" value="Ig_V-set"/>
</dbReference>
<keyword evidence="1" id="KW-0393">Immunoglobulin domain</keyword>
<dbReference type="InterPro" id="IPR036179">
    <property type="entry name" value="Ig-like_dom_sf"/>
</dbReference>
<dbReference type="AlphaFoldDB" id="A0A852L3I7"/>
<name>A0A852L3I7_UROIN</name>
<dbReference type="Gene3D" id="2.60.40.10">
    <property type="entry name" value="Immunoglobulins"/>
    <property type="match status" value="3"/>
</dbReference>
<dbReference type="InterPro" id="IPR013783">
    <property type="entry name" value="Ig-like_fold"/>
</dbReference>
<feature type="domain" description="Ig-like" evidence="3">
    <location>
        <begin position="252"/>
        <end position="356"/>
    </location>
</feature>
<evidence type="ECO:0000256" key="1">
    <source>
        <dbReference type="ARBA" id="ARBA00023319"/>
    </source>
</evidence>
<feature type="non-terminal residue" evidence="4">
    <location>
        <position position="1"/>
    </location>
</feature>
<sequence length="404" mass="43158">PSTPPPPLLCPLLGPGGVLSQKPALLRFGGSSEPPPTTPNTSQDPNSTFDVTDPWGTLTRAWRPPWTPPKCELSPTVLTLTPPPWAPSLGLHTHSPPGLGGSWWVASLGTPGYSVTALLQGQSPPSTATAVTATLSVFTLTPELRGSPGTPLDLHCAFTSPLGPFALEWRHQHRGAGRRLLTYDSATSRVPEADPGVQLLLGTSRGLGGDVRNVTLRLHPLHVAHQGTYVCAVFMPRGQAQQVLHVRVLEPPTVTLRPCPLLVAPGSVVELLCDTSGYFPLDVGVRWQRRAGGSGQLLPLEETVAKTWATSHRQGPGGTFSRSNGIRLVPARLRHHGDVYSCLVTHAALEAPRRVHVRLEVAGAVGPGVEDAVGLFLVAFVLYGLWRWLSPRCELCPQSVPMSH</sequence>
<evidence type="ECO:0000313" key="5">
    <source>
        <dbReference type="Proteomes" id="UP000654395"/>
    </source>
</evidence>
<dbReference type="SMART" id="SM00409">
    <property type="entry name" value="IG"/>
    <property type="match status" value="2"/>
</dbReference>
<dbReference type="PROSITE" id="PS00290">
    <property type="entry name" value="IG_MHC"/>
    <property type="match status" value="1"/>
</dbReference>
<dbReference type="SMART" id="SM00407">
    <property type="entry name" value="IGc1"/>
    <property type="match status" value="1"/>
</dbReference>
<dbReference type="SUPFAM" id="SSF48726">
    <property type="entry name" value="Immunoglobulin"/>
    <property type="match status" value="2"/>
</dbReference>
<gene>
    <name evidence="4" type="primary">Tapbp</name>
    <name evidence="4" type="ORF">UROIND_R05883</name>
</gene>
<dbReference type="OrthoDB" id="8929156at2759"/>
<evidence type="ECO:0000256" key="2">
    <source>
        <dbReference type="SAM" id="MobiDB-lite"/>
    </source>
</evidence>
<dbReference type="InterPro" id="IPR008056">
    <property type="entry name" value="Tapasin"/>
</dbReference>
<dbReference type="GO" id="GO:0016020">
    <property type="term" value="C:membrane"/>
    <property type="evidence" value="ECO:0007669"/>
    <property type="project" value="InterPro"/>
</dbReference>
<proteinExistence type="predicted"/>
<dbReference type="InterPro" id="IPR003006">
    <property type="entry name" value="Ig/MHC_CS"/>
</dbReference>
<evidence type="ECO:0000259" key="3">
    <source>
        <dbReference type="PROSITE" id="PS50835"/>
    </source>
</evidence>
<comment type="caution">
    <text evidence="4">The sequence shown here is derived from an EMBL/GenBank/DDBJ whole genome shotgun (WGS) entry which is preliminary data.</text>
</comment>
<organism evidence="4 5">
    <name type="scientific">Urocolius indicus</name>
    <name type="common">Red-faced mousebird</name>
    <name type="synonym">Colius indicus</name>
    <dbReference type="NCBI Taxonomy" id="458196"/>
    <lineage>
        <taxon>Eukaryota</taxon>
        <taxon>Metazoa</taxon>
        <taxon>Chordata</taxon>
        <taxon>Craniata</taxon>
        <taxon>Vertebrata</taxon>
        <taxon>Euteleostomi</taxon>
        <taxon>Archelosauria</taxon>
        <taxon>Archosauria</taxon>
        <taxon>Dinosauria</taxon>
        <taxon>Saurischia</taxon>
        <taxon>Theropoda</taxon>
        <taxon>Coelurosauria</taxon>
        <taxon>Aves</taxon>
        <taxon>Neognathae</taxon>
        <taxon>Neoaves</taxon>
        <taxon>Telluraves</taxon>
        <taxon>Coraciimorphae</taxon>
        <taxon>Coliiformes</taxon>
        <taxon>Coliidae</taxon>
        <taxon>Urocolius</taxon>
    </lineage>
</organism>
<feature type="domain" description="Ig-like" evidence="3">
    <location>
        <begin position="125"/>
        <end position="233"/>
    </location>
</feature>
<dbReference type="PRINTS" id="PR01669">
    <property type="entry name" value="TAPASIN"/>
</dbReference>
<dbReference type="InterPro" id="IPR003597">
    <property type="entry name" value="Ig_C1-set"/>
</dbReference>
<keyword evidence="5" id="KW-1185">Reference proteome</keyword>
<protein>
    <submittedName>
        <fullName evidence="4">TPSN protein</fullName>
    </submittedName>
</protein>
<feature type="region of interest" description="Disordered" evidence="2">
    <location>
        <begin position="21"/>
        <end position="52"/>
    </location>
</feature>
<evidence type="ECO:0000313" key="4">
    <source>
        <dbReference type="EMBL" id="NXX83055.1"/>
    </source>
</evidence>
<dbReference type="Proteomes" id="UP000654395">
    <property type="component" value="Unassembled WGS sequence"/>
</dbReference>
<dbReference type="InterPro" id="IPR003599">
    <property type="entry name" value="Ig_sub"/>
</dbReference>
<dbReference type="PROSITE" id="PS50835">
    <property type="entry name" value="IG_LIKE"/>
    <property type="match status" value="2"/>
</dbReference>